<sequence>MYCKICGSDNVMISLFSQCICKKCIDEITGISVFDETYDLYKNLIRILLGYYISEKHQLNPVN</sequence>
<evidence type="ECO:0000313" key="1">
    <source>
        <dbReference type="EMBL" id="SHE68355.1"/>
    </source>
</evidence>
<keyword evidence="2" id="KW-1185">Reference proteome</keyword>
<dbReference type="RefSeq" id="WP_072974864.1">
    <property type="nucleotide sequence ID" value="NZ_FQTY01000005.1"/>
</dbReference>
<gene>
    <name evidence="1" type="ORF">SAMN02745784_01459</name>
</gene>
<reference evidence="2" key="1">
    <citation type="submission" date="2016-11" db="EMBL/GenBank/DDBJ databases">
        <authorList>
            <person name="Varghese N."/>
            <person name="Submissions S."/>
        </authorList>
    </citation>
    <scope>NUCLEOTIDE SEQUENCE [LARGE SCALE GENOMIC DNA]</scope>
    <source>
        <strain evidence="2">DSM 18095</strain>
    </source>
</reference>
<dbReference type="STRING" id="1123404.SAMN02745784_01459"/>
<dbReference type="Pfam" id="PF10764">
    <property type="entry name" value="Gin"/>
    <property type="match status" value="1"/>
</dbReference>
<dbReference type="GeneID" id="90993810"/>
<protein>
    <submittedName>
        <fullName evidence="1">Inhibitor of sigma-G Gin</fullName>
    </submittedName>
</protein>
<accession>A0A1M4VHM9</accession>
<dbReference type="AlphaFoldDB" id="A0A1M4VHM9"/>
<evidence type="ECO:0000313" key="2">
    <source>
        <dbReference type="Proteomes" id="UP000184114"/>
    </source>
</evidence>
<name>A0A1M4VHM9_9FIRM</name>
<proteinExistence type="predicted"/>
<dbReference type="EMBL" id="FQTY01000005">
    <property type="protein sequence ID" value="SHE68355.1"/>
    <property type="molecule type" value="Genomic_DNA"/>
</dbReference>
<dbReference type="InterPro" id="IPR019700">
    <property type="entry name" value="Sigma-G_inhibitor_Gin"/>
</dbReference>
<dbReference type="Proteomes" id="UP000184114">
    <property type="component" value="Unassembled WGS sequence"/>
</dbReference>
<organism evidence="1 2">
    <name type="scientific">Tissierella praeacuta DSM 18095</name>
    <dbReference type="NCBI Taxonomy" id="1123404"/>
    <lineage>
        <taxon>Bacteria</taxon>
        <taxon>Bacillati</taxon>
        <taxon>Bacillota</taxon>
        <taxon>Tissierellia</taxon>
        <taxon>Tissierellales</taxon>
        <taxon>Tissierellaceae</taxon>
        <taxon>Tissierella</taxon>
    </lineage>
</organism>